<organism evidence="4 5">
    <name type="scientific">Caenorhabditis bovis</name>
    <dbReference type="NCBI Taxonomy" id="2654633"/>
    <lineage>
        <taxon>Eukaryota</taxon>
        <taxon>Metazoa</taxon>
        <taxon>Ecdysozoa</taxon>
        <taxon>Nematoda</taxon>
        <taxon>Chromadorea</taxon>
        <taxon>Rhabditida</taxon>
        <taxon>Rhabditina</taxon>
        <taxon>Rhabditomorpha</taxon>
        <taxon>Rhabditoidea</taxon>
        <taxon>Rhabditidae</taxon>
        <taxon>Peloderinae</taxon>
        <taxon>Caenorhabditis</taxon>
    </lineage>
</organism>
<name>A0A8S1F0A2_9PELO</name>
<dbReference type="GO" id="GO:0030041">
    <property type="term" value="P:actin filament polymerization"/>
    <property type="evidence" value="ECO:0007669"/>
    <property type="project" value="TreeGrafter"/>
</dbReference>
<feature type="transmembrane region" description="Helical" evidence="3">
    <location>
        <begin position="226"/>
        <end position="250"/>
    </location>
</feature>
<keyword evidence="3" id="KW-0472">Membrane</keyword>
<feature type="region of interest" description="Disordered" evidence="2">
    <location>
        <begin position="78"/>
        <end position="102"/>
    </location>
</feature>
<evidence type="ECO:0000256" key="2">
    <source>
        <dbReference type="SAM" id="MobiDB-lite"/>
    </source>
</evidence>
<dbReference type="GO" id="GO:0051125">
    <property type="term" value="P:regulation of actin nucleation"/>
    <property type="evidence" value="ECO:0007669"/>
    <property type="project" value="TreeGrafter"/>
</dbReference>
<feature type="transmembrane region" description="Helical" evidence="3">
    <location>
        <begin position="568"/>
        <end position="584"/>
    </location>
</feature>
<dbReference type="GO" id="GO:0140285">
    <property type="term" value="P:endosome fission"/>
    <property type="evidence" value="ECO:0007669"/>
    <property type="project" value="TreeGrafter"/>
</dbReference>
<feature type="transmembrane region" description="Helical" evidence="3">
    <location>
        <begin position="536"/>
        <end position="562"/>
    </location>
</feature>
<evidence type="ECO:0000313" key="5">
    <source>
        <dbReference type="Proteomes" id="UP000494206"/>
    </source>
</evidence>
<keyword evidence="3" id="KW-0812">Transmembrane</keyword>
<evidence type="ECO:0000256" key="1">
    <source>
        <dbReference type="ARBA" id="ARBA00006224"/>
    </source>
</evidence>
<dbReference type="GO" id="GO:0006506">
    <property type="term" value="P:GPI anchor biosynthetic process"/>
    <property type="evidence" value="ECO:0007669"/>
    <property type="project" value="InterPro"/>
</dbReference>
<accession>A0A8S1F0A2</accession>
<gene>
    <name evidence="4" type="ORF">CBOVIS_LOCUS9044</name>
</gene>
<sequence>MPRHVVREKRNPEECDLNATEKLLETYEDEHSDEKEPFSYRNWTEILRFPEPSKIYEPGILDEDEFTGDKSEFFKLRGEEPQVDDDGSQNSSSSGVDSPEPKEPYSMWDCYTMVQKMIFWSRIYVLVLQCISSNVFREQFYTDAFYGADARARQYRDFHGEIIVRYLLAGLRRWDAQYFLFLMDTDYISERSLAFFPGYPWIVNFTKICIASYIKHLTGYSAKTWVLSAVFSVVVNLIFFHIAAHLLFFITYQVTRSVRICLIAVSLFVYNPASIFFTAAYSESTFCATTFSGILLGLLSCRMTDLVAKGGSTVFASVFFACALMIRSNGLLNVFFAIWFMMGAMLFEMENPIPGFSSIRARIANIRNKKARVDMILDVNELEEKWRKPRKQFRIGMPGRSTFISLNIVGAFLCLICAIIIPPYAIYSYHTSIEFCSTNSTLARIAQRITRNMQTNEVLAGQPERMRWCRQPLMFGIFPTFYSHIQKKYWDVGLFSYWQFRKIPCFLLALPAVVITLLAIRHALWDVFDNKKYRNIWVLFCKTNHSLPFAIHATVLLIVGMFIINAEVYTRLIFSSSPFLYIYLARWIDEQIGKNDFGARMSDFVNAPTFLPYFTLNAVWRLWQGKLLIIYFLGYFVFGTMAHAAWLPFTHMDEFLKKLILRGESILAEIVRLSRFVANDFKDPSRSKFRKLLLDFKYFEKPNVYEEDLSNDTRLQSVFYATHGPMIVAFELLFNSIADFMQSFQKYAEMEEDNGDGLEELETHCLFACGLVALYVEKFLAAPIRERIFLAIYRRSSTHQKTYEFLVDFLRSQKNSSDPIIRRCSINQRFVRKIVSFLESKNSPSLAPQMYMTLSFEQSIIATGTIQINRIVSAIFREKWVFNMGFGIIVNLFEVWYYQKAAYSALSSVIPSAEAIKVARKHLEVLSSTEIPKSISAMSEFEKYLGISANFNRSLEWLTLHSSRIYGGARGKSITSSMKDVSLDAKLFSWLLEVSSFEMKLLDLFEGNIENRTKQKEMFKKNVVRLLEQLSNFFEHGLVELGPTQKENFKKWIKNVNVAISEMDLNEIEASMDLVQQVRKRVKQVGELLGFGTNFVLKECLLKIDSDLKNLLALLKLDESGLKNVYRKIHADYLWPLFVTIMPNLEQVLLSSKSNKGLREIFTKMATSIYVLEEELNKLVVLKSPKEFDCVKRIATTYSNFLEIQLRAVLQSVPKHLFTVMHNVIAPNLATNQFHGTIEKSELKAISETFLSEKLVEETYTITNMSMGISRMMLTKLGTVPIKPKQLLEDGISRQLDEEVKNVMKNHGATLESHYNTYTKLNSMKESFFYLADFMNLNGFSIWKCSMEDHFAKAAEDREFPLVELVLRVTNPKSTRFTWHDLGWKDARSRKVAMPYDYLRRIGELIHPYPLNALESILLGDLEQLVKDHMKNWRKIGSSLNYTFSLDACETVVTSPEYEKLSKLVTPQAAVLSMQLAQIGQILLILKNIGESKRLINSLRGNCIESEARICNEFLVANPKCLQSNTPALMKMFSYFSIFNPEKLIFQIRDDPHPLLMVSLLQCITPKLQDLCPEMLSIGIRFVLRQAKSYQNNIAFFETMATTISDNLKKTTPECDKLFKNIVDTD</sequence>
<dbReference type="Pfam" id="PF10266">
    <property type="entry name" value="Strumpellin"/>
    <property type="match status" value="1"/>
</dbReference>
<dbReference type="GO" id="GO:0004376">
    <property type="term" value="F:GPI mannosyltransferase activity"/>
    <property type="evidence" value="ECO:0007669"/>
    <property type="project" value="InterPro"/>
</dbReference>
<feature type="transmembrane region" description="Helical" evidence="3">
    <location>
        <begin position="306"/>
        <end position="326"/>
    </location>
</feature>
<dbReference type="GO" id="GO:0007032">
    <property type="term" value="P:endosome organization"/>
    <property type="evidence" value="ECO:0007669"/>
    <property type="project" value="TreeGrafter"/>
</dbReference>
<dbReference type="PANTHER" id="PTHR15691">
    <property type="entry name" value="WASH COMPLEX SUBUNIT 5"/>
    <property type="match status" value="1"/>
</dbReference>
<dbReference type="GO" id="GO:0005768">
    <property type="term" value="C:endosome"/>
    <property type="evidence" value="ECO:0007669"/>
    <property type="project" value="TreeGrafter"/>
</dbReference>
<dbReference type="InterPro" id="IPR007315">
    <property type="entry name" value="PIG-V/Gpi18"/>
</dbReference>
<dbReference type="GO" id="GO:0000009">
    <property type="term" value="F:alpha-1,6-mannosyltransferase activity"/>
    <property type="evidence" value="ECO:0007669"/>
    <property type="project" value="InterPro"/>
</dbReference>
<feature type="compositionally biased region" description="Low complexity" evidence="2">
    <location>
        <begin position="88"/>
        <end position="98"/>
    </location>
</feature>
<dbReference type="InterPro" id="IPR019393">
    <property type="entry name" value="WASH_strumpellin"/>
</dbReference>
<dbReference type="GO" id="GO:0016020">
    <property type="term" value="C:membrane"/>
    <property type="evidence" value="ECO:0007669"/>
    <property type="project" value="GOC"/>
</dbReference>
<dbReference type="Proteomes" id="UP000494206">
    <property type="component" value="Unassembled WGS sequence"/>
</dbReference>
<dbReference type="GO" id="GO:0071203">
    <property type="term" value="C:WASH complex"/>
    <property type="evidence" value="ECO:0007669"/>
    <property type="project" value="InterPro"/>
</dbReference>
<comment type="caution">
    <text evidence="4">The sequence shown here is derived from an EMBL/GenBank/DDBJ whole genome shotgun (WGS) entry which is preliminary data.</text>
</comment>
<feature type="transmembrane region" description="Helical" evidence="3">
    <location>
        <begin position="193"/>
        <end position="214"/>
    </location>
</feature>
<protein>
    <recommendedName>
        <fullName evidence="6">GPI mannosyltransferase 2</fullName>
    </recommendedName>
</protein>
<dbReference type="PANTHER" id="PTHR15691:SF6">
    <property type="entry name" value="WASH COMPLEX SUBUNIT 5"/>
    <property type="match status" value="1"/>
</dbReference>
<feature type="transmembrane region" description="Helical" evidence="3">
    <location>
        <begin position="506"/>
        <end position="524"/>
    </location>
</feature>
<keyword evidence="3" id="KW-1133">Transmembrane helix</keyword>
<proteinExistence type="inferred from homology"/>
<feature type="transmembrane region" description="Helical" evidence="3">
    <location>
        <begin position="257"/>
        <end position="273"/>
    </location>
</feature>
<dbReference type="OrthoDB" id="10252502at2759"/>
<keyword evidence="5" id="KW-1185">Reference proteome</keyword>
<feature type="transmembrane region" description="Helical" evidence="3">
    <location>
        <begin position="403"/>
        <end position="425"/>
    </location>
</feature>
<evidence type="ECO:0008006" key="6">
    <source>
        <dbReference type="Google" id="ProtNLM"/>
    </source>
</evidence>
<reference evidence="4 5" key="1">
    <citation type="submission" date="2020-04" db="EMBL/GenBank/DDBJ databases">
        <authorList>
            <person name="Laetsch R D."/>
            <person name="Stevens L."/>
            <person name="Kumar S."/>
            <person name="Blaxter L. M."/>
        </authorList>
    </citation>
    <scope>NUCLEOTIDE SEQUENCE [LARGE SCALE GENOMIC DNA]</scope>
</reference>
<feature type="transmembrane region" description="Helical" evidence="3">
    <location>
        <begin position="629"/>
        <end position="649"/>
    </location>
</feature>
<dbReference type="EMBL" id="CADEPM010000006">
    <property type="protein sequence ID" value="CAB3407064.1"/>
    <property type="molecule type" value="Genomic_DNA"/>
</dbReference>
<evidence type="ECO:0000256" key="3">
    <source>
        <dbReference type="SAM" id="Phobius"/>
    </source>
</evidence>
<dbReference type="Pfam" id="PF04188">
    <property type="entry name" value="Mannosyl_trans2"/>
    <property type="match status" value="2"/>
</dbReference>
<evidence type="ECO:0000313" key="4">
    <source>
        <dbReference type="EMBL" id="CAB3407064.1"/>
    </source>
</evidence>
<comment type="similarity">
    <text evidence="1">Belongs to the strumpellin family.</text>
</comment>